<proteinExistence type="predicted"/>
<comment type="caution">
    <text evidence="1">The sequence shown here is derived from an EMBL/GenBank/DDBJ whole genome shotgun (WGS) entry which is preliminary data.</text>
</comment>
<dbReference type="AlphaFoldDB" id="A0AAD6WKR6"/>
<reference evidence="1" key="1">
    <citation type="submission" date="2023-03" db="EMBL/GenBank/DDBJ databases">
        <title>Massive genome expansion in bonnet fungi (Mycena s.s.) driven by repeated elements and novel gene families across ecological guilds.</title>
        <authorList>
            <consortium name="Lawrence Berkeley National Laboratory"/>
            <person name="Harder C.B."/>
            <person name="Miyauchi S."/>
            <person name="Viragh M."/>
            <person name="Kuo A."/>
            <person name="Thoen E."/>
            <person name="Andreopoulos B."/>
            <person name="Lu D."/>
            <person name="Skrede I."/>
            <person name="Drula E."/>
            <person name="Henrissat B."/>
            <person name="Morin E."/>
            <person name="Kohler A."/>
            <person name="Barry K."/>
            <person name="LaButti K."/>
            <person name="Morin E."/>
            <person name="Salamov A."/>
            <person name="Lipzen A."/>
            <person name="Mereny Z."/>
            <person name="Hegedus B."/>
            <person name="Baldrian P."/>
            <person name="Stursova M."/>
            <person name="Weitz H."/>
            <person name="Taylor A."/>
            <person name="Grigoriev I.V."/>
            <person name="Nagy L.G."/>
            <person name="Martin F."/>
            <person name="Kauserud H."/>
        </authorList>
    </citation>
    <scope>NUCLEOTIDE SEQUENCE</scope>
    <source>
        <strain evidence="1">CBHHK200</strain>
    </source>
</reference>
<dbReference type="Proteomes" id="UP001218188">
    <property type="component" value="Unassembled WGS sequence"/>
</dbReference>
<dbReference type="EMBL" id="JARJCM010000816">
    <property type="protein sequence ID" value="KAJ7015860.1"/>
    <property type="molecule type" value="Genomic_DNA"/>
</dbReference>
<keyword evidence="2" id="KW-1185">Reference proteome</keyword>
<name>A0AAD6WKR6_9AGAR</name>
<accession>A0AAD6WKR6</accession>
<organism evidence="1 2">
    <name type="scientific">Mycena alexandri</name>
    <dbReference type="NCBI Taxonomy" id="1745969"/>
    <lineage>
        <taxon>Eukaryota</taxon>
        <taxon>Fungi</taxon>
        <taxon>Dikarya</taxon>
        <taxon>Basidiomycota</taxon>
        <taxon>Agaricomycotina</taxon>
        <taxon>Agaricomycetes</taxon>
        <taxon>Agaricomycetidae</taxon>
        <taxon>Agaricales</taxon>
        <taxon>Marasmiineae</taxon>
        <taxon>Mycenaceae</taxon>
        <taxon>Mycena</taxon>
    </lineage>
</organism>
<sequence length="310" mass="33982">MSQFPIQTAKPEHDLVAHSIHICPIVHSVSWDLAIEVTQSRRMPMISWWIDGMVAKENSKLFLKLDTDTGSSDQIRQNVAKITKCTPVLLKGHSDRHSLGLTAIFKTVDVFEKKRFSPWILFLSIPNTALLVDFLLVLLGRVVKSGATDALLGVRLRVAVERERVLTHVLRGGRCGVSPRASVATSPGELQGEAYARVVPAERRLYRGCGPRGGYNNHLLSKYTERAAGVALGWDTQPVLGPDEVVKEAFLEVFCDLLWSAWLDGARGWRGRASGGAGEGGSMGSGGSFFVVFEHRGMNAVSQSRTLLHV</sequence>
<evidence type="ECO:0000313" key="2">
    <source>
        <dbReference type="Proteomes" id="UP001218188"/>
    </source>
</evidence>
<evidence type="ECO:0000313" key="1">
    <source>
        <dbReference type="EMBL" id="KAJ7015860.1"/>
    </source>
</evidence>
<gene>
    <name evidence="1" type="ORF">C8F04DRAFT_1204927</name>
</gene>
<protein>
    <submittedName>
        <fullName evidence="1">Uncharacterized protein</fullName>
    </submittedName>
</protein>